<feature type="domain" description="Metallo-beta-lactamase" evidence="7">
    <location>
        <begin position="508"/>
        <end position="718"/>
    </location>
</feature>
<evidence type="ECO:0000313" key="9">
    <source>
        <dbReference type="Proteomes" id="UP001596022"/>
    </source>
</evidence>
<dbReference type="InterPro" id="IPR001279">
    <property type="entry name" value="Metallo-B-lactamas"/>
</dbReference>
<gene>
    <name evidence="8" type="ORF">ACFO4N_04840</name>
</gene>
<evidence type="ECO:0000256" key="4">
    <source>
        <dbReference type="ARBA" id="ARBA00022989"/>
    </source>
</evidence>
<dbReference type="Proteomes" id="UP001596022">
    <property type="component" value="Unassembled WGS sequence"/>
</dbReference>
<evidence type="ECO:0000256" key="2">
    <source>
        <dbReference type="ARBA" id="ARBA00022475"/>
    </source>
</evidence>
<dbReference type="NCBIfam" id="TIGR00360">
    <property type="entry name" value="ComEC_N-term"/>
    <property type="match status" value="1"/>
</dbReference>
<evidence type="ECO:0000256" key="6">
    <source>
        <dbReference type="SAM" id="Phobius"/>
    </source>
</evidence>
<accession>A0ABV9GKL4</accession>
<name>A0ABV9GKL4_9BACL</name>
<dbReference type="PANTHER" id="PTHR30619">
    <property type="entry name" value="DNA INTERNALIZATION/COMPETENCE PROTEIN COMEC/REC2"/>
    <property type="match status" value="1"/>
</dbReference>
<evidence type="ECO:0000256" key="1">
    <source>
        <dbReference type="ARBA" id="ARBA00004651"/>
    </source>
</evidence>
<keyword evidence="5 6" id="KW-0472">Membrane</keyword>
<dbReference type="PANTHER" id="PTHR30619:SF1">
    <property type="entry name" value="RECOMBINATION PROTEIN 2"/>
    <property type="match status" value="1"/>
</dbReference>
<dbReference type="EMBL" id="JBHSFW010000001">
    <property type="protein sequence ID" value="MFC4618054.1"/>
    <property type="molecule type" value="Genomic_DNA"/>
</dbReference>
<feature type="transmembrane region" description="Helical" evidence="6">
    <location>
        <begin position="447"/>
        <end position="466"/>
    </location>
</feature>
<protein>
    <submittedName>
        <fullName evidence="8">DNA internalization-related competence protein ComEC/Rec2</fullName>
    </submittedName>
</protein>
<evidence type="ECO:0000256" key="3">
    <source>
        <dbReference type="ARBA" id="ARBA00022692"/>
    </source>
</evidence>
<comment type="subcellular location">
    <subcellularLocation>
        <location evidence="1">Cell membrane</location>
        <topology evidence="1">Multi-pass membrane protein</topology>
    </subcellularLocation>
</comment>
<keyword evidence="3 6" id="KW-0812">Transmembrane</keyword>
<comment type="caution">
    <text evidence="8">The sequence shown here is derived from an EMBL/GenBank/DDBJ whole genome shotgun (WGS) entry which is preliminary data.</text>
</comment>
<dbReference type="InterPro" id="IPR025405">
    <property type="entry name" value="DUF4131"/>
</dbReference>
<feature type="transmembrane region" description="Helical" evidence="6">
    <location>
        <begin position="226"/>
        <end position="248"/>
    </location>
</feature>
<dbReference type="Pfam" id="PF00753">
    <property type="entry name" value="Lactamase_B"/>
    <property type="match status" value="1"/>
</dbReference>
<evidence type="ECO:0000313" key="8">
    <source>
        <dbReference type="EMBL" id="MFC4618054.1"/>
    </source>
</evidence>
<feature type="transmembrane region" description="Helical" evidence="6">
    <location>
        <begin position="6"/>
        <end position="39"/>
    </location>
</feature>
<keyword evidence="9" id="KW-1185">Reference proteome</keyword>
<dbReference type="InterPro" id="IPR004797">
    <property type="entry name" value="Competence_ComEC/Rec2"/>
</dbReference>
<dbReference type="SUPFAM" id="SSF56281">
    <property type="entry name" value="Metallo-hydrolase/oxidoreductase"/>
    <property type="match status" value="1"/>
</dbReference>
<dbReference type="InterPro" id="IPR004477">
    <property type="entry name" value="ComEC_N"/>
</dbReference>
<dbReference type="RefSeq" id="WP_376845059.1">
    <property type="nucleotide sequence ID" value="NZ_JBHSFW010000001.1"/>
</dbReference>
<feature type="transmembrane region" description="Helical" evidence="6">
    <location>
        <begin position="44"/>
        <end position="62"/>
    </location>
</feature>
<feature type="transmembrane region" description="Helical" evidence="6">
    <location>
        <begin position="359"/>
        <end position="383"/>
    </location>
</feature>
<evidence type="ECO:0000256" key="5">
    <source>
        <dbReference type="ARBA" id="ARBA00023136"/>
    </source>
</evidence>
<proteinExistence type="predicted"/>
<dbReference type="Gene3D" id="3.60.15.10">
    <property type="entry name" value="Ribonuclease Z/Hydroxyacylglutathione hydrolase-like"/>
    <property type="match status" value="1"/>
</dbReference>
<dbReference type="InterPro" id="IPR052159">
    <property type="entry name" value="Competence_DNA_uptake"/>
</dbReference>
<dbReference type="SMART" id="SM00849">
    <property type="entry name" value="Lactamase_B"/>
    <property type="match status" value="1"/>
</dbReference>
<keyword evidence="2" id="KW-1003">Cell membrane</keyword>
<feature type="transmembrane region" description="Helical" evidence="6">
    <location>
        <begin position="473"/>
        <end position="495"/>
    </location>
</feature>
<feature type="transmembrane region" description="Helical" evidence="6">
    <location>
        <begin position="303"/>
        <end position="321"/>
    </location>
</feature>
<dbReference type="NCBIfam" id="TIGR00361">
    <property type="entry name" value="ComEC_Rec2"/>
    <property type="match status" value="1"/>
</dbReference>
<dbReference type="Pfam" id="PF03772">
    <property type="entry name" value="Competence"/>
    <property type="match status" value="1"/>
</dbReference>
<reference evidence="9" key="1">
    <citation type="journal article" date="2019" name="Int. J. Syst. Evol. Microbiol.">
        <title>The Global Catalogue of Microorganisms (GCM) 10K type strain sequencing project: providing services to taxonomists for standard genome sequencing and annotation.</title>
        <authorList>
            <consortium name="The Broad Institute Genomics Platform"/>
            <consortium name="The Broad Institute Genome Sequencing Center for Infectious Disease"/>
            <person name="Wu L."/>
            <person name="Ma J."/>
        </authorList>
    </citation>
    <scope>NUCLEOTIDE SEQUENCE [LARGE SCALE GENOMIC DNA]</scope>
    <source>
        <strain evidence="9">CGMCC 1.16306</strain>
    </source>
</reference>
<evidence type="ECO:0000259" key="7">
    <source>
        <dbReference type="SMART" id="SM00849"/>
    </source>
</evidence>
<dbReference type="InterPro" id="IPR035681">
    <property type="entry name" value="ComA-like_MBL"/>
</dbReference>
<sequence>MIVRNGYWLSLAAILAIIARDHFSVFIVLISASLCLYLFFKIRVLALFFALIWIIAWVDAAFHDSPTVLQPSGTHWIGKITDWPAIDGDQLTVNVLINQKEVIRLSYKIKSLKEKRFLEKDLLVGMICQADGLLSKPDPPTNFHGFNYPNYLRNQGIHWLLKADRLTCQNGPITIVDRVKRLRQEGLRLVNTRFPEPLTGIIGALVFGDRAQMDPDLIDAYQNLGLIHLLAISGLHVGIVIGALYIVLLRFGWMKEHVRLFLLVIVLPFYAILTGLAPSVLRAALMIAVVLALSFIKYKPPPLSVLSFACLLLLFFHPAVLYDVGFQLSFLVTFAIVLSAPTIMSRYSSRAVQTLMMTAIAQIATLPILLSNFYAVSFLGFFLNVIYIPYISVIILPLSIFTFLIVWLLPGFGSLSTSLLNTLVSPAHDALLWANQLHSFTVVTGELGGMALLLLCVGCWLVLFTWEVVRKTLTVFLPIGFLVLVAGSHVLVTWLDPYGSVTFIDVGQGDSFLIQLPHRGGTMLIDTGGNLPFAKQPWQRKRKPFNVGRDVVLKELKGYGINKIDWLVLTHEDFDHIEGLTGLLGKIPIGTILISDYFQPTEPIKAWFQKARGLGIHLKQLTAGDQWRKGSAAFKVLGPDRSTADSNNRSIVMEAWLGGVTWLFTGDLEKEGEQRLVKDYPNLRVDVLKAGHHGSKTSSSERFLKLIRPKLAVISVGKNNRYGHPHPSVVNRLKDMAIPTLRTDQNGAIRVIFKKDKVLSVETVL</sequence>
<feature type="transmembrane region" description="Helical" evidence="6">
    <location>
        <begin position="328"/>
        <end position="347"/>
    </location>
</feature>
<dbReference type="CDD" id="cd07731">
    <property type="entry name" value="ComA-like_MBL-fold"/>
    <property type="match status" value="1"/>
</dbReference>
<feature type="transmembrane region" description="Helical" evidence="6">
    <location>
        <begin position="390"/>
        <end position="409"/>
    </location>
</feature>
<organism evidence="8 9">
    <name type="scientific">Camelliibacillus cellulosilyticus</name>
    <dbReference type="NCBI Taxonomy" id="2174486"/>
    <lineage>
        <taxon>Bacteria</taxon>
        <taxon>Bacillati</taxon>
        <taxon>Bacillota</taxon>
        <taxon>Bacilli</taxon>
        <taxon>Bacillales</taxon>
        <taxon>Sporolactobacillaceae</taxon>
        <taxon>Camelliibacillus</taxon>
    </lineage>
</organism>
<feature type="transmembrane region" description="Helical" evidence="6">
    <location>
        <begin position="260"/>
        <end position="291"/>
    </location>
</feature>
<dbReference type="InterPro" id="IPR036866">
    <property type="entry name" value="RibonucZ/Hydroxyglut_hydro"/>
</dbReference>
<dbReference type="Pfam" id="PF13567">
    <property type="entry name" value="DUF4131"/>
    <property type="match status" value="1"/>
</dbReference>
<keyword evidence="4 6" id="KW-1133">Transmembrane helix</keyword>